<evidence type="ECO:0000313" key="2">
    <source>
        <dbReference type="EMBL" id="KAF9762749.1"/>
    </source>
</evidence>
<dbReference type="Proteomes" id="UP000740883">
    <property type="component" value="Unassembled WGS sequence"/>
</dbReference>
<reference evidence="2 3" key="1">
    <citation type="journal article" date="2020" name="Genome Biol. Evol.">
        <title>Comparative genomics of strictly vertically transmitted, feminizing microsporidia endosymbionts of amphipod crustaceans.</title>
        <authorList>
            <person name="Cormier A."/>
            <person name="Chebbi M.A."/>
            <person name="Giraud I."/>
            <person name="Wattier R."/>
            <person name="Teixeira M."/>
            <person name="Gilbert C."/>
            <person name="Rigaud T."/>
            <person name="Cordaux R."/>
        </authorList>
    </citation>
    <scope>NUCLEOTIDE SEQUENCE [LARGE SCALE GENOMIC DNA]</scope>
    <source>
        <strain evidence="2 3">Ou3-Ou53</strain>
    </source>
</reference>
<comment type="caution">
    <text evidence="2">The sequence shown here is derived from an EMBL/GenBank/DDBJ whole genome shotgun (WGS) entry which is preliminary data.</text>
</comment>
<evidence type="ECO:0000313" key="3">
    <source>
        <dbReference type="Proteomes" id="UP000740883"/>
    </source>
</evidence>
<gene>
    <name evidence="2" type="ORF">NGRA_1780</name>
</gene>
<accession>A0A9P6KZ17</accession>
<sequence>MTLYQIYSQPNLNISCFEDENLYSVENNRISKRYIFDFDKPTPLGIQVDEPIDCIYAVENLFILFCMNVVYTYEIGSWKLRGREVLPAAIKKHKKSANHLLILTDSDKLFIFRSGKITPVYVHKKGMSQNDTVVDICTAQDTTYILSSEGLVFRTHSVLLTSSVLLYRPLKMIPEPSSCPHSIHSHNNNIFLAYADGVEVYSVHGSILYLSYRYNTEFYKIVENEGVYCLDKTVNILGRFPKVVLNAQAVDMFGRFCITKDVIYEIPEDSISFENDNSGTTTFYSEKNFIDLFRSLRAEFTIRDCTEKELFEDFDRTVLDNYRKFYLELRTANESIVEKKEKLDKLEKKIIEKAIRVDDRRNKLVERMREAVSRYNSILKTQKIDGSKINQYIRNIEEKIKKSPKGRFGNFKSLLVTQRNLLTAKLQENN</sequence>
<evidence type="ECO:0000256" key="1">
    <source>
        <dbReference type="SAM" id="Coils"/>
    </source>
</evidence>
<name>A0A9P6KZ17_9MICR</name>
<protein>
    <submittedName>
        <fullName evidence="2">Uncharacterized protein</fullName>
    </submittedName>
</protein>
<dbReference type="OrthoDB" id="2191542at2759"/>
<dbReference type="AlphaFoldDB" id="A0A9P6KZ17"/>
<proteinExistence type="predicted"/>
<dbReference type="EMBL" id="SBJO01000137">
    <property type="protein sequence ID" value="KAF9762749.1"/>
    <property type="molecule type" value="Genomic_DNA"/>
</dbReference>
<organism evidence="2 3">
    <name type="scientific">Nosema granulosis</name>
    <dbReference type="NCBI Taxonomy" id="83296"/>
    <lineage>
        <taxon>Eukaryota</taxon>
        <taxon>Fungi</taxon>
        <taxon>Fungi incertae sedis</taxon>
        <taxon>Microsporidia</taxon>
        <taxon>Nosematidae</taxon>
        <taxon>Nosema</taxon>
    </lineage>
</organism>
<keyword evidence="3" id="KW-1185">Reference proteome</keyword>
<keyword evidence="1" id="KW-0175">Coiled coil</keyword>
<feature type="coiled-coil region" evidence="1">
    <location>
        <begin position="329"/>
        <end position="356"/>
    </location>
</feature>